<accession>A0A516H3L9</accession>
<evidence type="ECO:0000256" key="3">
    <source>
        <dbReference type="ARBA" id="ARBA00023002"/>
    </source>
</evidence>
<dbReference type="EMBL" id="CP041636">
    <property type="protein sequence ID" value="QDO98335.1"/>
    <property type="molecule type" value="Genomic_DNA"/>
</dbReference>
<dbReference type="Gene3D" id="3.30.365.10">
    <property type="entry name" value="Aldehyde oxidase/xanthine dehydrogenase, molybdopterin binding domain"/>
    <property type="match status" value="4"/>
</dbReference>
<dbReference type="RefSeq" id="WP_144069316.1">
    <property type="nucleotide sequence ID" value="NZ_CP041636.1"/>
</dbReference>
<dbReference type="InterPro" id="IPR008274">
    <property type="entry name" value="AldOxase/xan_DH_MoCoBD1"/>
</dbReference>
<dbReference type="Gene3D" id="1.10.150.120">
    <property type="entry name" value="[2Fe-2S]-binding domain"/>
    <property type="match status" value="1"/>
</dbReference>
<dbReference type="Pfam" id="PF00111">
    <property type="entry name" value="Fer2"/>
    <property type="match status" value="1"/>
</dbReference>
<dbReference type="GO" id="GO:0005506">
    <property type="term" value="F:iron ion binding"/>
    <property type="evidence" value="ECO:0007669"/>
    <property type="project" value="InterPro"/>
</dbReference>
<dbReference type="SUPFAM" id="SSF56003">
    <property type="entry name" value="Molybdenum cofactor-binding domain"/>
    <property type="match status" value="1"/>
</dbReference>
<dbReference type="PANTHER" id="PTHR11908:SF157">
    <property type="entry name" value="XANTHINE DEHYDROGENASE SUBUNIT D-RELATED"/>
    <property type="match status" value="1"/>
</dbReference>
<gene>
    <name evidence="6" type="ORF">FNB15_14110</name>
</gene>
<dbReference type="PROSITE" id="PS51085">
    <property type="entry name" value="2FE2S_FER_2"/>
    <property type="match status" value="1"/>
</dbReference>
<dbReference type="Pfam" id="PF20256">
    <property type="entry name" value="MoCoBD_2"/>
    <property type="match status" value="1"/>
</dbReference>
<comment type="similarity">
    <text evidence="1">Belongs to the xanthine dehydrogenase family.</text>
</comment>
<dbReference type="InterPro" id="IPR002888">
    <property type="entry name" value="2Fe-2S-bd"/>
</dbReference>
<dbReference type="SMART" id="SM01008">
    <property type="entry name" value="Ald_Xan_dh_C"/>
    <property type="match status" value="1"/>
</dbReference>
<dbReference type="Gene3D" id="3.90.1170.50">
    <property type="entry name" value="Aldehyde oxidase/xanthine dehydrogenase, a/b hammerhead"/>
    <property type="match status" value="1"/>
</dbReference>
<dbReference type="AlphaFoldDB" id="A0A516H3L9"/>
<proteinExistence type="inferred from homology"/>
<dbReference type="SUPFAM" id="SSF54665">
    <property type="entry name" value="CO dehydrogenase molybdoprotein N-domain-like"/>
    <property type="match status" value="1"/>
</dbReference>
<dbReference type="Pfam" id="PF02738">
    <property type="entry name" value="MoCoBD_1"/>
    <property type="match status" value="1"/>
</dbReference>
<dbReference type="InterPro" id="IPR037165">
    <property type="entry name" value="AldOxase/xan_DH_Mopterin-bd_sf"/>
</dbReference>
<protein>
    <submittedName>
        <fullName evidence="6">Molybdopterin-dependent oxidoreductase</fullName>
    </submittedName>
</protein>
<organism evidence="6 7">
    <name type="scientific">Ferrovibrio terrae</name>
    <dbReference type="NCBI Taxonomy" id="2594003"/>
    <lineage>
        <taxon>Bacteria</taxon>
        <taxon>Pseudomonadati</taxon>
        <taxon>Pseudomonadota</taxon>
        <taxon>Alphaproteobacteria</taxon>
        <taxon>Rhodospirillales</taxon>
        <taxon>Rhodospirillaceae</taxon>
        <taxon>Ferrovibrio</taxon>
    </lineage>
</organism>
<evidence type="ECO:0000256" key="2">
    <source>
        <dbReference type="ARBA" id="ARBA00022723"/>
    </source>
</evidence>
<keyword evidence="7" id="KW-1185">Reference proteome</keyword>
<dbReference type="InterPro" id="IPR036856">
    <property type="entry name" value="Ald_Oxase/Xan_DH_a/b_sf"/>
</dbReference>
<name>A0A516H3L9_9PROT</name>
<dbReference type="GO" id="GO:0016491">
    <property type="term" value="F:oxidoreductase activity"/>
    <property type="evidence" value="ECO:0007669"/>
    <property type="project" value="UniProtKB-KW"/>
</dbReference>
<dbReference type="PANTHER" id="PTHR11908">
    <property type="entry name" value="XANTHINE DEHYDROGENASE"/>
    <property type="match status" value="1"/>
</dbReference>
<dbReference type="OrthoDB" id="8428274at2"/>
<keyword evidence="2" id="KW-0479">Metal-binding</keyword>
<evidence type="ECO:0000313" key="6">
    <source>
        <dbReference type="EMBL" id="QDO98335.1"/>
    </source>
</evidence>
<dbReference type="Pfam" id="PF01315">
    <property type="entry name" value="Ald_Xan_dh_C"/>
    <property type="match status" value="1"/>
</dbReference>
<dbReference type="Gene3D" id="3.10.20.30">
    <property type="match status" value="1"/>
</dbReference>
<evidence type="ECO:0000259" key="5">
    <source>
        <dbReference type="PROSITE" id="PS51085"/>
    </source>
</evidence>
<dbReference type="KEGG" id="fer:FNB15_14110"/>
<keyword evidence="4" id="KW-0408">Iron</keyword>
<dbReference type="InterPro" id="IPR000674">
    <property type="entry name" value="Ald_Oxase/Xan_DH_a/b"/>
</dbReference>
<dbReference type="InterPro" id="IPR006058">
    <property type="entry name" value="2Fe2S_fd_BS"/>
</dbReference>
<dbReference type="InterPro" id="IPR036010">
    <property type="entry name" value="2Fe-2S_ferredoxin-like_sf"/>
</dbReference>
<dbReference type="GO" id="GO:0051537">
    <property type="term" value="F:2 iron, 2 sulfur cluster binding"/>
    <property type="evidence" value="ECO:0007669"/>
    <property type="project" value="InterPro"/>
</dbReference>
<dbReference type="SUPFAM" id="SSF47741">
    <property type="entry name" value="CO dehydrogenase ISP C-domain like"/>
    <property type="match status" value="1"/>
</dbReference>
<dbReference type="InterPro" id="IPR036884">
    <property type="entry name" value="2Fe-2S-bd_dom_sf"/>
</dbReference>
<dbReference type="Proteomes" id="UP000317496">
    <property type="component" value="Chromosome"/>
</dbReference>
<evidence type="ECO:0000256" key="1">
    <source>
        <dbReference type="ARBA" id="ARBA00006849"/>
    </source>
</evidence>
<dbReference type="PROSITE" id="PS00197">
    <property type="entry name" value="2FE2S_FER_1"/>
    <property type="match status" value="1"/>
</dbReference>
<dbReference type="CDD" id="cd00207">
    <property type="entry name" value="fer2"/>
    <property type="match status" value="1"/>
</dbReference>
<evidence type="ECO:0000256" key="4">
    <source>
        <dbReference type="ARBA" id="ARBA00023004"/>
    </source>
</evidence>
<dbReference type="SUPFAM" id="SSF54292">
    <property type="entry name" value="2Fe-2S ferredoxin-like"/>
    <property type="match status" value="1"/>
</dbReference>
<dbReference type="InterPro" id="IPR012675">
    <property type="entry name" value="Beta-grasp_dom_sf"/>
</dbReference>
<sequence>MRLIVNGKPHTYQGSPAKRLSDVLRDDLGLTGTKVGCNAGDCGACTVMIDGHQVCACLTAVGQAAGRPVVTVEGLQAHGTLSRLQTAFLKHGAAQCGICTPGMLMAATDLLAEVSKPDEQQVMDAIGGVLCRCTGYRKIVEAVLDATRTPDLPEVPEVGAAVGARSLKVDGLPKVEGTEKYGADYIPADALWLRVVRSPHARASFTLGDFSEVMRKYGLERVFTAADVPRNGFAIFDMKDQPVLADGIVRYRGEAVVALLGPREAVEAVKPDELPIQYAAEEAVSGVIMAAAPGAKLVQADKPENVLIRGNVAKGDIATGFAQAAVTAEGLFQTSFVEHAYIEPEAGWGVRIGDRIEIHASTQAPYMDRDEVAGVMQLPPDRVRIVPTACGGGFGGKLDVSVQPLIALAAWHSDRPVALVYTRPESMASSTKRHPARIKAKFGAANDGRLVAVETDADFDTGAYASWGPTVANRVPVHASGPYHVPHVRNRSRALFTNAPPSGAFRGFGVPQAAIAHETLMDDLAGKLGIDRLEMRYINAIRAGDLTATSQKLEHSAGLAECIAALRPQWQALNAEVEAFNARRKSLRRGIGIGCMWYGLGNTSISNPSTMRIGLRGDGRVFFYNGAVDIGQGSNTIFVQIVADALGVSMDRIDYVMGDTDRTEDAGKTSASRQTFVSGKATQLAAQDLRAQILRLANAGEDAKLNFDGAMLTVEDGGSVRRLDLATLSRLNDDGDVLLGSGRFDPPTTMLDANGQGVPYATYGFAAQMALVEVDTELGTVKVKKIIAAHDVGKAVNPTQVEGQIHGGIAQGLGLALMEEYLPGRTENLHDYLIPTVGDVPEIDVIMIEDAEPLGPFGAKGVGEPGLVPTAPAILGAIRHATGVRVAEVPVLPHRLHAALKQLPQAAE</sequence>
<feature type="domain" description="2Fe-2S ferredoxin-type" evidence="5">
    <location>
        <begin position="1"/>
        <end position="75"/>
    </location>
</feature>
<evidence type="ECO:0000313" key="7">
    <source>
        <dbReference type="Proteomes" id="UP000317496"/>
    </source>
</evidence>
<reference evidence="6 7" key="1">
    <citation type="submission" date="2019-07" db="EMBL/GenBank/DDBJ databases">
        <title>Genome sequencing for Ferrovibrio sp. K5.</title>
        <authorList>
            <person name="Park S.-J."/>
        </authorList>
    </citation>
    <scope>NUCLEOTIDE SEQUENCE [LARGE SCALE GENOMIC DNA]</scope>
    <source>
        <strain evidence="6 7">K5</strain>
    </source>
</reference>
<dbReference type="InterPro" id="IPR001041">
    <property type="entry name" value="2Fe-2S_ferredoxin-type"/>
</dbReference>
<dbReference type="InterPro" id="IPR046867">
    <property type="entry name" value="AldOxase/xan_DH_MoCoBD2"/>
</dbReference>
<dbReference type="Pfam" id="PF01799">
    <property type="entry name" value="Fer2_2"/>
    <property type="match status" value="1"/>
</dbReference>
<keyword evidence="3" id="KW-0560">Oxidoreductase</keyword>
<dbReference type="InterPro" id="IPR016208">
    <property type="entry name" value="Ald_Oxase/xanthine_DH-like"/>
</dbReference>